<dbReference type="STRING" id="397948.Cmaq_1811"/>
<dbReference type="HOGENOM" id="CLU_2581197_0_0_2"/>
<organism evidence="3 4">
    <name type="scientific">Caldivirga maquilingensis (strain ATCC 700844 / DSM 13496 / JCM 10307 / IC-167)</name>
    <dbReference type="NCBI Taxonomy" id="397948"/>
    <lineage>
        <taxon>Archaea</taxon>
        <taxon>Thermoproteota</taxon>
        <taxon>Thermoprotei</taxon>
        <taxon>Thermoproteales</taxon>
        <taxon>Thermoproteaceae</taxon>
        <taxon>Caldivirga</taxon>
    </lineage>
</organism>
<dbReference type="KEGG" id="cma:Cmaq_1811"/>
<proteinExistence type="predicted"/>
<reference evidence="3 4" key="1">
    <citation type="submission" date="2007-10" db="EMBL/GenBank/DDBJ databases">
        <title>Complete sequence of Caldivirga maquilingensis IC-167.</title>
        <authorList>
            <consortium name="US DOE Joint Genome Institute"/>
            <person name="Copeland A."/>
            <person name="Lucas S."/>
            <person name="Lapidus A."/>
            <person name="Barry K."/>
            <person name="Glavina del Rio T."/>
            <person name="Dalin E."/>
            <person name="Tice H."/>
            <person name="Pitluck S."/>
            <person name="Saunders E."/>
            <person name="Brettin T."/>
            <person name="Bruce D."/>
            <person name="Detter J.C."/>
            <person name="Han C."/>
            <person name="Schmutz J."/>
            <person name="Larimer F."/>
            <person name="Land M."/>
            <person name="Hauser L."/>
            <person name="Kyrpides N."/>
            <person name="Ivanova N."/>
            <person name="Biddle J.F."/>
            <person name="Zhang Z."/>
            <person name="Fitz-Gibbon S.T."/>
            <person name="Lowe T.M."/>
            <person name="Saltikov C."/>
            <person name="House C.H."/>
            <person name="Richardson P."/>
        </authorList>
    </citation>
    <scope>NUCLEOTIDE SEQUENCE [LARGE SCALE GENOMIC DNA]</scope>
    <source>
        <strain evidence="4">ATCC 700844 / DSM 13496 / JCM 10307 / IC-167</strain>
    </source>
</reference>
<feature type="region of interest" description="Disordered" evidence="1">
    <location>
        <begin position="57"/>
        <end position="80"/>
    </location>
</feature>
<dbReference type="Pfam" id="PF01402">
    <property type="entry name" value="RHH_1"/>
    <property type="match status" value="1"/>
</dbReference>
<dbReference type="GO" id="GO:0006355">
    <property type="term" value="P:regulation of DNA-templated transcription"/>
    <property type="evidence" value="ECO:0007669"/>
    <property type="project" value="InterPro"/>
</dbReference>
<protein>
    <recommendedName>
        <fullName evidence="2">Ribbon-helix-helix protein CopG domain-containing protein</fullName>
    </recommendedName>
</protein>
<dbReference type="AlphaFoldDB" id="A8MB00"/>
<dbReference type="EMBL" id="CP000852">
    <property type="protein sequence ID" value="ABW02629.1"/>
    <property type="molecule type" value="Genomic_DNA"/>
</dbReference>
<feature type="domain" description="Ribbon-helix-helix protein CopG" evidence="2">
    <location>
        <begin position="21"/>
        <end position="51"/>
    </location>
</feature>
<name>A8MB00_CALMQ</name>
<keyword evidence="4" id="KW-1185">Reference proteome</keyword>
<gene>
    <name evidence="3" type="ordered locus">Cmaq_1811</name>
</gene>
<evidence type="ECO:0000256" key="1">
    <source>
        <dbReference type="SAM" id="MobiDB-lite"/>
    </source>
</evidence>
<accession>A8MB00</accession>
<dbReference type="InterPro" id="IPR002145">
    <property type="entry name" value="CopG"/>
</dbReference>
<evidence type="ECO:0000313" key="4">
    <source>
        <dbReference type="Proteomes" id="UP000001137"/>
    </source>
</evidence>
<dbReference type="Proteomes" id="UP000001137">
    <property type="component" value="Chromosome"/>
</dbReference>
<sequence>MRFTLLRHAQCVMVAPVRYRTIRVAEDVYEELSKMVTERGLTVSEAIRELLNCCSSSPSQSRNEQLSGSGSWVKLSLTPM</sequence>
<evidence type="ECO:0000313" key="3">
    <source>
        <dbReference type="EMBL" id="ABW02629.1"/>
    </source>
</evidence>
<dbReference type="eggNOG" id="arCOG13771">
    <property type="taxonomic scope" value="Archaea"/>
</dbReference>
<feature type="compositionally biased region" description="Polar residues" evidence="1">
    <location>
        <begin position="57"/>
        <end position="70"/>
    </location>
</feature>
<evidence type="ECO:0000259" key="2">
    <source>
        <dbReference type="Pfam" id="PF01402"/>
    </source>
</evidence>